<organism evidence="1 2">
    <name type="scientific">Symbiodinium pilosum</name>
    <name type="common">Dinoflagellate</name>
    <dbReference type="NCBI Taxonomy" id="2952"/>
    <lineage>
        <taxon>Eukaryota</taxon>
        <taxon>Sar</taxon>
        <taxon>Alveolata</taxon>
        <taxon>Dinophyceae</taxon>
        <taxon>Suessiales</taxon>
        <taxon>Symbiodiniaceae</taxon>
        <taxon>Symbiodinium</taxon>
    </lineage>
</organism>
<gene>
    <name evidence="1" type="ORF">SPIL2461_LOCUS16250</name>
</gene>
<sequence>MWRPYGMMRTFQTKREDCTFDYFADAESFVKRFGHLLVESSFSKTAEYAKLSRTPDNLTLQLLSVSTDGSPPVKLAELRRKIDADVLVVGEGGILGMGDLFRRKFGTELRRALYPCQWIEFEAWFYARRPDQAPAAGSRRCGVQGLDCCAVYHGWAEKLEYLTDTAWDLPCDCGIGAALGCLPRDTGECAHQDDRESADVDIVAGMLRSQEEL</sequence>
<proteinExistence type="predicted"/>
<evidence type="ECO:0000313" key="2">
    <source>
        <dbReference type="Proteomes" id="UP000649617"/>
    </source>
</evidence>
<name>A0A812VGU5_SYMPI</name>
<accession>A0A812VGU5</accession>
<dbReference type="EMBL" id="CAJNIZ010041979">
    <property type="protein sequence ID" value="CAE7619353.1"/>
    <property type="molecule type" value="Genomic_DNA"/>
</dbReference>
<keyword evidence="2" id="KW-1185">Reference proteome</keyword>
<protein>
    <submittedName>
        <fullName evidence="1">Uncharacterized protein</fullName>
    </submittedName>
</protein>
<dbReference type="OrthoDB" id="427721at2759"/>
<dbReference type="AlphaFoldDB" id="A0A812VGU5"/>
<reference evidence="1" key="1">
    <citation type="submission" date="2021-02" db="EMBL/GenBank/DDBJ databases">
        <authorList>
            <person name="Dougan E. K."/>
            <person name="Rhodes N."/>
            <person name="Thang M."/>
            <person name="Chan C."/>
        </authorList>
    </citation>
    <scope>NUCLEOTIDE SEQUENCE</scope>
</reference>
<evidence type="ECO:0000313" key="1">
    <source>
        <dbReference type="EMBL" id="CAE7619353.1"/>
    </source>
</evidence>
<comment type="caution">
    <text evidence="1">The sequence shown here is derived from an EMBL/GenBank/DDBJ whole genome shotgun (WGS) entry which is preliminary data.</text>
</comment>
<dbReference type="Proteomes" id="UP000649617">
    <property type="component" value="Unassembled WGS sequence"/>
</dbReference>